<protein>
    <submittedName>
        <fullName evidence="9">TonB-dependent receptor</fullName>
    </submittedName>
</protein>
<dbReference type="GO" id="GO:0030246">
    <property type="term" value="F:carbohydrate binding"/>
    <property type="evidence" value="ECO:0007669"/>
    <property type="project" value="InterPro"/>
</dbReference>
<keyword evidence="6" id="KW-0998">Cell outer membrane</keyword>
<comment type="caution">
    <text evidence="9">The sequence shown here is derived from an EMBL/GenBank/DDBJ whole genome shotgun (WGS) entry which is preliminary data.</text>
</comment>
<dbReference type="EMBL" id="JACETL010000008">
    <property type="protein sequence ID" value="MBA4692387.1"/>
    <property type="molecule type" value="Genomic_DNA"/>
</dbReference>
<dbReference type="Gene3D" id="2.60.40.1120">
    <property type="entry name" value="Carboxypeptidase-like, regulatory domain"/>
    <property type="match status" value="1"/>
</dbReference>
<keyword evidence="3" id="KW-1134">Transmembrane beta strand</keyword>
<feature type="domain" description="TonB-dependent receptor plug" evidence="7">
    <location>
        <begin position="123"/>
        <end position="220"/>
    </location>
</feature>
<keyword evidence="9" id="KW-0675">Receptor</keyword>
<reference evidence="9 10" key="1">
    <citation type="submission" date="2020-06" db="EMBL/GenBank/DDBJ databases">
        <title>Dysbiosis in marine aquaculture revealed through microbiome analysis: reverse ecology for environmental sustainability.</title>
        <authorList>
            <person name="Haro-Moreno J.M."/>
            <person name="Coutinho F.H."/>
            <person name="Zaragoza-Solas A."/>
            <person name="Picazo A."/>
            <person name="Almagro-Moreno S."/>
            <person name="Lopez-Perez M."/>
        </authorList>
    </citation>
    <scope>NUCLEOTIDE SEQUENCE [LARGE SCALE GENOMIC DNA]</scope>
    <source>
        <strain evidence="9">MCMED-G41</strain>
    </source>
</reference>
<dbReference type="GO" id="GO:0009279">
    <property type="term" value="C:cell outer membrane"/>
    <property type="evidence" value="ECO:0007669"/>
    <property type="project" value="UniProtKB-SubCell"/>
</dbReference>
<keyword evidence="4" id="KW-0812">Transmembrane</keyword>
<dbReference type="SUPFAM" id="SSF49452">
    <property type="entry name" value="Starch-binding domain-like"/>
    <property type="match status" value="1"/>
</dbReference>
<evidence type="ECO:0000256" key="1">
    <source>
        <dbReference type="ARBA" id="ARBA00004571"/>
    </source>
</evidence>
<evidence type="ECO:0000256" key="5">
    <source>
        <dbReference type="ARBA" id="ARBA00023136"/>
    </source>
</evidence>
<dbReference type="Gene3D" id="2.40.170.20">
    <property type="entry name" value="TonB-dependent receptor, beta-barrel domain"/>
    <property type="match status" value="1"/>
</dbReference>
<gene>
    <name evidence="9" type="ORF">H2072_01420</name>
</gene>
<dbReference type="PANTHER" id="PTHR30069">
    <property type="entry name" value="TONB-DEPENDENT OUTER MEMBRANE RECEPTOR"/>
    <property type="match status" value="1"/>
</dbReference>
<organism evidence="9 10">
    <name type="scientific">SAR86 cluster bacterium</name>
    <dbReference type="NCBI Taxonomy" id="2030880"/>
    <lineage>
        <taxon>Bacteria</taxon>
        <taxon>Pseudomonadati</taxon>
        <taxon>Pseudomonadota</taxon>
        <taxon>Gammaproteobacteria</taxon>
        <taxon>SAR86 cluster</taxon>
    </lineage>
</organism>
<dbReference type="InterPro" id="IPR057601">
    <property type="entry name" value="Oar-like_b-barrel"/>
</dbReference>
<dbReference type="Gene3D" id="2.170.130.10">
    <property type="entry name" value="TonB-dependent receptor, plug domain"/>
    <property type="match status" value="1"/>
</dbReference>
<evidence type="ECO:0000313" key="9">
    <source>
        <dbReference type="EMBL" id="MBA4692387.1"/>
    </source>
</evidence>
<dbReference type="InterPro" id="IPR039426">
    <property type="entry name" value="TonB-dep_rcpt-like"/>
</dbReference>
<feature type="domain" description="TonB-dependent transporter Oar-like beta-barrel" evidence="8">
    <location>
        <begin position="337"/>
        <end position="729"/>
    </location>
</feature>
<proteinExistence type="predicted"/>
<evidence type="ECO:0000256" key="6">
    <source>
        <dbReference type="ARBA" id="ARBA00023237"/>
    </source>
</evidence>
<evidence type="ECO:0000259" key="8">
    <source>
        <dbReference type="Pfam" id="PF25183"/>
    </source>
</evidence>
<keyword evidence="2" id="KW-0813">Transport</keyword>
<dbReference type="InterPro" id="IPR036942">
    <property type="entry name" value="Beta-barrel_TonB_sf"/>
</dbReference>
<sequence length="1061" mass="116487">MIAALIAIPAFGQELTSDITGVVSDSSGTPLSGANVTVTYKPTNSTFSRTTNSSGRFNAGGLKPGGPYDVTVRSGQYNSETVSGITLIVGDTKRINFVLETIDEVVVVASAGTTLDTGYGFGTALTAKDIEQTASVQRDLKDFIRLNPLVSLDDAEENYEAISIAGAHPRTNDLRVDGVSFNDDFGLNANGYPSQRSPISLNAIEQLTVKVAPASVEYSGFRGGVIEVITKSGSNEFTGEVFSYDRGDSFMGDESNGDIYTFDLDDTSEGFAFGGPIIKDKAFFYVTYEEAEISKPITHGPIGSGLPNDIRITTDEVANIRQITQDVYGFDPLGYTNSNVSVQEFTTARLDFDLTDAHRLTLNYKEVDSSKLNGANNSSRTMTFSSAEYQKGEITETTGMLLVSNWSDDFITEVSFSTKEQITSQMSPVGQALPFFQINDCGSQGIRCELGPDVSRHANDLATETTFAKIKGTYYMGNHKLTFGYENKLWDIYNVYLEAQDGAYEFEGITNYQAQVASTFEYSNSRDLTQLGAAAAFEYYLDSFYIQDEIDISEKLNVLVGVRYDEFDSDDSPALNQGFLDTYGFANGGIAGTNLLNYRLSFDYEIDEVSRLKGLFGTFSSKLPTVWISNVYTNDGTRIAQYNSANAAAGCNPLVNVSTTMKSCVNDAIVNAPLLAAKVDFIAPSFEWPETQTFNLTYEREMGDWLLTSTYLNSKQEEANYRILDAGTGIIGDRALPAVLTAPDGRPILSQSESQFKTTKFGLYNNSGAQREVFSVQVSRFFNDGEGAFSIGYTHQNIDMICSMQSSTSHSSYGKCPASDFQYRSASRSIYETEHRLFATLSSTHYFFGPESPTTFNLFFERKSGLPGTLSFDTYSSPGRYQTQAFGHERRTNDDSAQLLYIPSGVDDPLVCFVSCTSPDLAVAGEILDLLYNTYGLANYAGQILPPGAFEFPYQTTLDLKITQVLPGLRDDDEFVISLGIENLLNLLDDNKGEIFYGDFTGKIPVIDFSLTPDLSRYIYGNSRGADYAFGYSPNNPFDLSKSAVNSIWRAQLGFTYRFSL</sequence>
<dbReference type="GO" id="GO:0044718">
    <property type="term" value="P:siderophore transmembrane transport"/>
    <property type="evidence" value="ECO:0007669"/>
    <property type="project" value="TreeGrafter"/>
</dbReference>
<name>A0A838Y0F8_9GAMM</name>
<feature type="domain" description="TonB-dependent transporter Oar-like beta-barrel" evidence="8">
    <location>
        <begin position="229"/>
        <end position="295"/>
    </location>
</feature>
<evidence type="ECO:0000256" key="2">
    <source>
        <dbReference type="ARBA" id="ARBA00022448"/>
    </source>
</evidence>
<dbReference type="AlphaFoldDB" id="A0A838Y0F8"/>
<evidence type="ECO:0000313" key="10">
    <source>
        <dbReference type="Proteomes" id="UP000551848"/>
    </source>
</evidence>
<dbReference type="GO" id="GO:0015344">
    <property type="term" value="F:siderophore uptake transmembrane transporter activity"/>
    <property type="evidence" value="ECO:0007669"/>
    <property type="project" value="TreeGrafter"/>
</dbReference>
<evidence type="ECO:0000256" key="4">
    <source>
        <dbReference type="ARBA" id="ARBA00022692"/>
    </source>
</evidence>
<dbReference type="InterPro" id="IPR037066">
    <property type="entry name" value="Plug_dom_sf"/>
</dbReference>
<evidence type="ECO:0000259" key="7">
    <source>
        <dbReference type="Pfam" id="PF07715"/>
    </source>
</evidence>
<dbReference type="PANTHER" id="PTHR30069:SF46">
    <property type="entry name" value="OAR PROTEIN"/>
    <property type="match status" value="1"/>
</dbReference>
<dbReference type="InterPro" id="IPR013784">
    <property type="entry name" value="Carb-bd-like_fold"/>
</dbReference>
<dbReference type="SUPFAM" id="SSF56935">
    <property type="entry name" value="Porins"/>
    <property type="match status" value="1"/>
</dbReference>
<dbReference type="InterPro" id="IPR012910">
    <property type="entry name" value="Plug_dom"/>
</dbReference>
<evidence type="ECO:0000256" key="3">
    <source>
        <dbReference type="ARBA" id="ARBA00022452"/>
    </source>
</evidence>
<accession>A0A838Y0F8</accession>
<dbReference type="Pfam" id="PF25183">
    <property type="entry name" value="OMP_b-brl_4"/>
    <property type="match status" value="2"/>
</dbReference>
<keyword evidence="5" id="KW-0472">Membrane</keyword>
<dbReference type="Proteomes" id="UP000551848">
    <property type="component" value="Unassembled WGS sequence"/>
</dbReference>
<comment type="subcellular location">
    <subcellularLocation>
        <location evidence="1">Cell outer membrane</location>
        <topology evidence="1">Multi-pass membrane protein</topology>
    </subcellularLocation>
</comment>
<dbReference type="Pfam" id="PF13620">
    <property type="entry name" value="CarboxypepD_reg"/>
    <property type="match status" value="1"/>
</dbReference>
<dbReference type="Pfam" id="PF07715">
    <property type="entry name" value="Plug"/>
    <property type="match status" value="1"/>
</dbReference>